<dbReference type="Proteomes" id="UP000675968">
    <property type="component" value="Unassembled WGS sequence"/>
</dbReference>
<sequence>MNENKNPKIANTRSFKEIKGFSFEYPEFEEWTVHHVEQNARLTNVLRFEINVFFNHPTELQVETPAHMGVTRDYSILNYPNFNNMQLKQNPKGIRFEQNPVLNKAIFYLEKTAVTVDISSIPNKQGFSSNRFIEEIIRSFQTNR</sequence>
<comment type="caution">
    <text evidence="1">The sequence shown here is derived from an EMBL/GenBank/DDBJ whole genome shotgun (WGS) entry which is preliminary data.</text>
</comment>
<reference evidence="1" key="2">
    <citation type="submission" date="2021-05" db="EMBL/GenBank/DDBJ databases">
        <title>Protein family content uncovers lineage relationships and bacterial pathway maintenance mechanisms in DPANN archaea.</title>
        <authorList>
            <person name="Castelle C.J."/>
            <person name="Meheust R."/>
            <person name="Jaffe A.L."/>
            <person name="Seitz K."/>
            <person name="Gong X."/>
            <person name="Baker B.J."/>
            <person name="Banfield J.F."/>
        </authorList>
    </citation>
    <scope>NUCLEOTIDE SEQUENCE</scope>
    <source>
        <strain evidence="1">RIFCSPLOWO2_01_FULL_AR10_48_17</strain>
    </source>
</reference>
<proteinExistence type="predicted"/>
<name>A0A8T4L5A1_9ARCH</name>
<gene>
    <name evidence="1" type="ORF">J4215_04265</name>
</gene>
<evidence type="ECO:0000313" key="1">
    <source>
        <dbReference type="EMBL" id="MBS3061767.1"/>
    </source>
</evidence>
<organism evidence="1 2">
    <name type="scientific">Candidatus Iainarchaeum sp</name>
    <dbReference type="NCBI Taxonomy" id="3101447"/>
    <lineage>
        <taxon>Archaea</taxon>
        <taxon>Candidatus Iainarchaeota</taxon>
        <taxon>Candidatus Iainarchaeia</taxon>
        <taxon>Candidatus Iainarchaeales</taxon>
        <taxon>Candidatus Iainarchaeaceae</taxon>
        <taxon>Candidatus Iainarchaeum</taxon>
    </lineage>
</organism>
<dbReference type="EMBL" id="JAGVWC010000010">
    <property type="protein sequence ID" value="MBS3061767.1"/>
    <property type="molecule type" value="Genomic_DNA"/>
</dbReference>
<evidence type="ECO:0000313" key="2">
    <source>
        <dbReference type="Proteomes" id="UP000675968"/>
    </source>
</evidence>
<reference evidence="1" key="1">
    <citation type="submission" date="2021-03" db="EMBL/GenBank/DDBJ databases">
        <authorList>
            <person name="Jaffe A."/>
        </authorList>
    </citation>
    <scope>NUCLEOTIDE SEQUENCE</scope>
    <source>
        <strain evidence="1">RIFCSPLOWO2_01_FULL_AR10_48_17</strain>
    </source>
</reference>
<accession>A0A8T4L5A1</accession>
<dbReference type="AlphaFoldDB" id="A0A8T4L5A1"/>
<protein>
    <submittedName>
        <fullName evidence="1">Uncharacterized protein</fullName>
    </submittedName>
</protein>